<accession>A0A9P8CWB2</accession>
<dbReference type="InterPro" id="IPR013216">
    <property type="entry name" value="Methyltransf_11"/>
</dbReference>
<comment type="similarity">
    <text evidence="1">Belongs to the methyltransferase superfamily.</text>
</comment>
<evidence type="ECO:0000259" key="4">
    <source>
        <dbReference type="Pfam" id="PF08241"/>
    </source>
</evidence>
<dbReference type="SUPFAM" id="SSF53335">
    <property type="entry name" value="S-adenosyl-L-methionine-dependent methyltransferases"/>
    <property type="match status" value="1"/>
</dbReference>
<keyword evidence="3" id="KW-0808">Transferase</keyword>
<feature type="domain" description="Methyltransferase type 11" evidence="4">
    <location>
        <begin position="43"/>
        <end position="139"/>
    </location>
</feature>
<dbReference type="GO" id="GO:0032259">
    <property type="term" value="P:methylation"/>
    <property type="evidence" value="ECO:0007669"/>
    <property type="project" value="UniProtKB-KW"/>
</dbReference>
<dbReference type="InterPro" id="IPR029063">
    <property type="entry name" value="SAM-dependent_MTases_sf"/>
</dbReference>
<evidence type="ECO:0000256" key="1">
    <source>
        <dbReference type="ARBA" id="ARBA00008361"/>
    </source>
</evidence>
<dbReference type="OrthoDB" id="10027013at2759"/>
<dbReference type="GeneID" id="70288983"/>
<dbReference type="GO" id="GO:0008757">
    <property type="term" value="F:S-adenosylmethionine-dependent methyltransferase activity"/>
    <property type="evidence" value="ECO:0007669"/>
    <property type="project" value="InterPro"/>
</dbReference>
<keyword evidence="6" id="KW-1185">Reference proteome</keyword>
<proteinExistence type="inferred from homology"/>
<dbReference type="Gene3D" id="3.40.50.150">
    <property type="entry name" value="Vaccinia Virus protein VP39"/>
    <property type="match status" value="1"/>
</dbReference>
<evidence type="ECO:0000313" key="5">
    <source>
        <dbReference type="EMBL" id="KAG9258511.1"/>
    </source>
</evidence>
<reference evidence="5" key="1">
    <citation type="journal article" date="2021" name="IMA Fungus">
        <title>Genomic characterization of three marine fungi, including Emericellopsis atlantica sp. nov. with signatures of a generalist lifestyle and marine biomass degradation.</title>
        <authorList>
            <person name="Hagestad O.C."/>
            <person name="Hou L."/>
            <person name="Andersen J.H."/>
            <person name="Hansen E.H."/>
            <person name="Altermark B."/>
            <person name="Li C."/>
            <person name="Kuhnert E."/>
            <person name="Cox R.J."/>
            <person name="Crous P.W."/>
            <person name="Spatafora J.W."/>
            <person name="Lail K."/>
            <person name="Amirebrahimi M."/>
            <person name="Lipzen A."/>
            <person name="Pangilinan J."/>
            <person name="Andreopoulos W."/>
            <person name="Hayes R.D."/>
            <person name="Ng V."/>
            <person name="Grigoriev I.V."/>
            <person name="Jackson S.A."/>
            <person name="Sutton T.D.S."/>
            <person name="Dobson A.D.W."/>
            <person name="Rama T."/>
        </authorList>
    </citation>
    <scope>NUCLEOTIDE SEQUENCE</scope>
    <source>
        <strain evidence="5">TS7</strain>
    </source>
</reference>
<sequence>MSSIPFTKVISWDEYMQHRPPYPDSMWKLWFDYHKGPLETVHDVGAGGGVASHDIARRTDVKRIYVSDPGKEHLAFAEEMLRAHHDTVDFIFRNTIAEQTLLDDSSVDLVCCCEALHWVDVSKGMPVMAKSLRAGGTFAAVYYLPFPQIRNSAKAQAAQTKLLDDFGKNTPDSAVQHPAWRRGFSQSNVGLDFVPFDEETWQDLRRIEINISNEGWPSSSLIAGRFGRVHDYAEGFAKERWEDDEWKKTMSAEELRQLLKKFLGAPDILWESEEWKTVLQGAEEVDDRLEVAFQAAIVLARKK</sequence>
<protein>
    <submittedName>
        <fullName evidence="5">S-adenosyl-L-methionine-dependent methyltransferase</fullName>
    </submittedName>
</protein>
<dbReference type="RefSeq" id="XP_046122435.1">
    <property type="nucleotide sequence ID" value="XM_046258080.1"/>
</dbReference>
<evidence type="ECO:0000313" key="6">
    <source>
        <dbReference type="Proteomes" id="UP000887229"/>
    </source>
</evidence>
<dbReference type="PANTHER" id="PTHR44942:SF4">
    <property type="entry name" value="METHYLTRANSFERASE TYPE 11 DOMAIN-CONTAINING PROTEIN"/>
    <property type="match status" value="1"/>
</dbReference>
<gene>
    <name evidence="5" type="ORF">F5Z01DRAFT_199991</name>
</gene>
<comment type="caution">
    <text evidence="5">The sequence shown here is derived from an EMBL/GenBank/DDBJ whole genome shotgun (WGS) entry which is preliminary data.</text>
</comment>
<keyword evidence="2 5" id="KW-0489">Methyltransferase</keyword>
<dbReference type="AlphaFoldDB" id="A0A9P8CWB2"/>
<evidence type="ECO:0000256" key="3">
    <source>
        <dbReference type="ARBA" id="ARBA00022679"/>
    </source>
</evidence>
<name>A0A9P8CWB2_9HYPO</name>
<dbReference type="EMBL" id="MU251243">
    <property type="protein sequence ID" value="KAG9258511.1"/>
    <property type="molecule type" value="Genomic_DNA"/>
</dbReference>
<dbReference type="InterPro" id="IPR051052">
    <property type="entry name" value="Diverse_substrate_MTase"/>
</dbReference>
<dbReference type="PANTHER" id="PTHR44942">
    <property type="entry name" value="METHYLTRANSF_11 DOMAIN-CONTAINING PROTEIN"/>
    <property type="match status" value="1"/>
</dbReference>
<dbReference type="CDD" id="cd02440">
    <property type="entry name" value="AdoMet_MTases"/>
    <property type="match status" value="1"/>
</dbReference>
<dbReference type="Proteomes" id="UP000887229">
    <property type="component" value="Unassembled WGS sequence"/>
</dbReference>
<organism evidence="5 6">
    <name type="scientific">Emericellopsis atlantica</name>
    <dbReference type="NCBI Taxonomy" id="2614577"/>
    <lineage>
        <taxon>Eukaryota</taxon>
        <taxon>Fungi</taxon>
        <taxon>Dikarya</taxon>
        <taxon>Ascomycota</taxon>
        <taxon>Pezizomycotina</taxon>
        <taxon>Sordariomycetes</taxon>
        <taxon>Hypocreomycetidae</taxon>
        <taxon>Hypocreales</taxon>
        <taxon>Bionectriaceae</taxon>
        <taxon>Emericellopsis</taxon>
    </lineage>
</organism>
<dbReference type="Pfam" id="PF08241">
    <property type="entry name" value="Methyltransf_11"/>
    <property type="match status" value="1"/>
</dbReference>
<evidence type="ECO:0000256" key="2">
    <source>
        <dbReference type="ARBA" id="ARBA00022603"/>
    </source>
</evidence>